<dbReference type="Proteomes" id="UP000281406">
    <property type="component" value="Unassembled WGS sequence"/>
</dbReference>
<keyword evidence="3" id="KW-1185">Reference proteome</keyword>
<feature type="non-terminal residue" evidence="2">
    <location>
        <position position="1"/>
    </location>
</feature>
<dbReference type="PANTHER" id="PTHR23175:SF5">
    <property type="entry name" value="RHO GTPASE-ACTIVATING PROTEIN 23"/>
    <property type="match status" value="1"/>
</dbReference>
<feature type="compositionally biased region" description="Polar residues" evidence="1">
    <location>
        <begin position="9"/>
        <end position="18"/>
    </location>
</feature>
<evidence type="ECO:0000313" key="2">
    <source>
        <dbReference type="EMBL" id="ROL48421.1"/>
    </source>
</evidence>
<comment type="caution">
    <text evidence="2">The sequence shown here is derived from an EMBL/GenBank/DDBJ whole genome shotgun (WGS) entry which is preliminary data.</text>
</comment>
<organism evidence="2 3">
    <name type="scientific">Anabarilius grahami</name>
    <name type="common">Kanglang fish</name>
    <name type="synonym">Barilius grahami</name>
    <dbReference type="NCBI Taxonomy" id="495550"/>
    <lineage>
        <taxon>Eukaryota</taxon>
        <taxon>Metazoa</taxon>
        <taxon>Chordata</taxon>
        <taxon>Craniata</taxon>
        <taxon>Vertebrata</taxon>
        <taxon>Euteleostomi</taxon>
        <taxon>Actinopterygii</taxon>
        <taxon>Neopterygii</taxon>
        <taxon>Teleostei</taxon>
        <taxon>Ostariophysi</taxon>
        <taxon>Cypriniformes</taxon>
        <taxon>Xenocyprididae</taxon>
        <taxon>Xenocypridinae</taxon>
        <taxon>Xenocypridinae incertae sedis</taxon>
        <taxon>Anabarilius</taxon>
    </lineage>
</organism>
<evidence type="ECO:0000313" key="3">
    <source>
        <dbReference type="Proteomes" id="UP000281406"/>
    </source>
</evidence>
<dbReference type="PANTHER" id="PTHR23175">
    <property type="entry name" value="PDZ DOMAIN-CONTAINING PROTEIN"/>
    <property type="match status" value="1"/>
</dbReference>
<name>A0A3N0YRD0_ANAGA</name>
<protein>
    <submittedName>
        <fullName evidence="2">Rho GTPase-activating protein 21-A</fullName>
    </submittedName>
</protein>
<dbReference type="InterPro" id="IPR036034">
    <property type="entry name" value="PDZ_sf"/>
</dbReference>
<gene>
    <name evidence="2" type="ORF">DPX16_22746</name>
</gene>
<sequence length="114" mass="12863">AKDLKDEGLSSSQNTQPVSKKDVAWKGPCTMALQKNSQGFGFTLRHFIVYPPESALHTNLKNEENGNGKGARLEREFARVYLCADAALHERASDERTHKSPYRAHKLSFVSWFI</sequence>
<accession>A0A3N0YRD0</accession>
<dbReference type="Gene3D" id="2.30.42.10">
    <property type="match status" value="1"/>
</dbReference>
<dbReference type="OrthoDB" id="6281275at2759"/>
<feature type="region of interest" description="Disordered" evidence="1">
    <location>
        <begin position="1"/>
        <end position="22"/>
    </location>
</feature>
<evidence type="ECO:0000256" key="1">
    <source>
        <dbReference type="SAM" id="MobiDB-lite"/>
    </source>
</evidence>
<reference evidence="2 3" key="1">
    <citation type="submission" date="2018-10" db="EMBL/GenBank/DDBJ databases">
        <title>Genome assembly for a Yunnan-Guizhou Plateau 3E fish, Anabarilius grahami (Regan), and its evolutionary and genetic applications.</title>
        <authorList>
            <person name="Jiang W."/>
        </authorList>
    </citation>
    <scope>NUCLEOTIDE SEQUENCE [LARGE SCALE GENOMIC DNA]</scope>
    <source>
        <strain evidence="2">AG-KIZ</strain>
        <tissue evidence="2">Muscle</tissue>
    </source>
</reference>
<dbReference type="AlphaFoldDB" id="A0A3N0YRD0"/>
<proteinExistence type="predicted"/>
<dbReference type="EMBL" id="RJVU01030023">
    <property type="protein sequence ID" value="ROL48421.1"/>
    <property type="molecule type" value="Genomic_DNA"/>
</dbReference>